<keyword evidence="4" id="KW-1003">Cell membrane</keyword>
<dbReference type="GO" id="GO:0006508">
    <property type="term" value="P:proteolysis"/>
    <property type="evidence" value="ECO:0007669"/>
    <property type="project" value="UniProtKB-KW"/>
</dbReference>
<evidence type="ECO:0000256" key="10">
    <source>
        <dbReference type="ARBA" id="ARBA00022989"/>
    </source>
</evidence>
<keyword evidence="9" id="KW-0862">Zinc</keyword>
<evidence type="ECO:0000256" key="12">
    <source>
        <dbReference type="ARBA" id="ARBA00023136"/>
    </source>
</evidence>
<dbReference type="OrthoDB" id="9800627at2"/>
<evidence type="ECO:0000256" key="5">
    <source>
        <dbReference type="ARBA" id="ARBA00022670"/>
    </source>
</evidence>
<comment type="subcellular location">
    <subcellularLocation>
        <location evidence="2">Cell membrane</location>
        <topology evidence="2">Multi-pass membrane protein</topology>
    </subcellularLocation>
</comment>
<gene>
    <name evidence="15" type="ORF">CSTERTH_02540</name>
</gene>
<keyword evidence="6 13" id="KW-0812">Transmembrane</keyword>
<evidence type="ECO:0000256" key="2">
    <source>
        <dbReference type="ARBA" id="ARBA00004651"/>
    </source>
</evidence>
<keyword evidence="8" id="KW-0378">Hydrolase</keyword>
<accession>A0A1B1YB42</accession>
<keyword evidence="5" id="KW-0645">Protease</keyword>
<evidence type="ECO:0000259" key="14">
    <source>
        <dbReference type="Pfam" id="PF02163"/>
    </source>
</evidence>
<dbReference type="AlphaFoldDB" id="A0A1B1YB42"/>
<sequence length="221" mass="25004">MFRGNLSDYLLMVPVLLISLTVHEFAHGYTAYRLGDPTAKNEGRLSLNPFRHLDPIGTIMMIVARIGWAKPVPINPAYFRDRKRGTMLVSFAGPLSNLAMAFIGVFLYKITYVISYSSIIAGDAFATYFMSFLLLFFTVNINLAIFNLLPVPPLDGSKILYGVLPYDKYFRYMQYERYVGMIFLVIVLAFPSALSTVISFFTQPIAKSMIWCVDLIIGLFL</sequence>
<dbReference type="GO" id="GO:0005886">
    <property type="term" value="C:plasma membrane"/>
    <property type="evidence" value="ECO:0007669"/>
    <property type="project" value="UniProtKB-SubCell"/>
</dbReference>
<evidence type="ECO:0000256" key="1">
    <source>
        <dbReference type="ARBA" id="ARBA00001947"/>
    </source>
</evidence>
<feature type="transmembrane region" description="Helical" evidence="13">
    <location>
        <begin position="88"/>
        <end position="108"/>
    </location>
</feature>
<evidence type="ECO:0000256" key="3">
    <source>
        <dbReference type="ARBA" id="ARBA00007931"/>
    </source>
</evidence>
<evidence type="ECO:0000256" key="11">
    <source>
        <dbReference type="ARBA" id="ARBA00023049"/>
    </source>
</evidence>
<dbReference type="InterPro" id="IPR052348">
    <property type="entry name" value="Metallopeptidase_M50B"/>
</dbReference>
<dbReference type="GO" id="GO:0046872">
    <property type="term" value="F:metal ion binding"/>
    <property type="evidence" value="ECO:0007669"/>
    <property type="project" value="UniProtKB-KW"/>
</dbReference>
<feature type="domain" description="Peptidase M50" evidence="14">
    <location>
        <begin position="118"/>
        <end position="187"/>
    </location>
</feature>
<evidence type="ECO:0000256" key="6">
    <source>
        <dbReference type="ARBA" id="ARBA00022692"/>
    </source>
</evidence>
<reference evidence="15 16" key="1">
    <citation type="submission" date="2016-02" db="EMBL/GenBank/DDBJ databases">
        <title>Comparison of Clostridium stercorarium subspecies using comparative genomics and transcriptomics.</title>
        <authorList>
            <person name="Schellenberg J."/>
            <person name="Thallinger G."/>
            <person name="Levin D.B."/>
            <person name="Zhang X."/>
            <person name="Alvare G."/>
            <person name="Fristensky B."/>
            <person name="Sparling R."/>
        </authorList>
    </citation>
    <scope>NUCLEOTIDE SEQUENCE [LARGE SCALE GENOMIC DNA]</scope>
    <source>
        <strain evidence="15 16">DSM 2910</strain>
    </source>
</reference>
<evidence type="ECO:0000256" key="4">
    <source>
        <dbReference type="ARBA" id="ARBA00022475"/>
    </source>
</evidence>
<keyword evidence="10 13" id="KW-1133">Transmembrane helix</keyword>
<dbReference type="EMBL" id="CP014672">
    <property type="protein sequence ID" value="ANW97997.1"/>
    <property type="molecule type" value="Genomic_DNA"/>
</dbReference>
<dbReference type="GO" id="GO:0008237">
    <property type="term" value="F:metallopeptidase activity"/>
    <property type="evidence" value="ECO:0007669"/>
    <property type="project" value="UniProtKB-KW"/>
</dbReference>
<comment type="similarity">
    <text evidence="3">Belongs to the peptidase M50B family.</text>
</comment>
<dbReference type="InterPro" id="IPR044537">
    <property type="entry name" value="Rip2-like"/>
</dbReference>
<evidence type="ECO:0000256" key="7">
    <source>
        <dbReference type="ARBA" id="ARBA00022723"/>
    </source>
</evidence>
<dbReference type="RefSeq" id="WP_015358267.1">
    <property type="nucleotide sequence ID" value="NZ_CP014672.1"/>
</dbReference>
<dbReference type="Pfam" id="PF02163">
    <property type="entry name" value="Peptidase_M50"/>
    <property type="match status" value="1"/>
</dbReference>
<keyword evidence="11" id="KW-0482">Metalloprotease</keyword>
<keyword evidence="12 13" id="KW-0472">Membrane</keyword>
<evidence type="ECO:0000313" key="16">
    <source>
        <dbReference type="Proteomes" id="UP000092971"/>
    </source>
</evidence>
<protein>
    <submittedName>
        <fullName evidence="15">Peptidase</fullName>
    </submittedName>
</protein>
<organism evidence="15 16">
    <name type="scientific">Thermoclostridium stercorarium subsp. thermolacticum DSM 2910</name>
    <dbReference type="NCBI Taxonomy" id="1121336"/>
    <lineage>
        <taxon>Bacteria</taxon>
        <taxon>Bacillati</taxon>
        <taxon>Bacillota</taxon>
        <taxon>Clostridia</taxon>
        <taxon>Eubacteriales</taxon>
        <taxon>Oscillospiraceae</taxon>
        <taxon>Thermoclostridium</taxon>
    </lineage>
</organism>
<dbReference type="PANTHER" id="PTHR35864:SF1">
    <property type="entry name" value="ZINC METALLOPROTEASE YWHC-RELATED"/>
    <property type="match status" value="1"/>
</dbReference>
<dbReference type="InterPro" id="IPR008915">
    <property type="entry name" value="Peptidase_M50"/>
</dbReference>
<dbReference type="PANTHER" id="PTHR35864">
    <property type="entry name" value="ZINC METALLOPROTEASE MJ0611-RELATED"/>
    <property type="match status" value="1"/>
</dbReference>
<feature type="transmembrane region" description="Helical" evidence="13">
    <location>
        <begin position="178"/>
        <end position="201"/>
    </location>
</feature>
<keyword evidence="7" id="KW-0479">Metal-binding</keyword>
<evidence type="ECO:0000313" key="15">
    <source>
        <dbReference type="EMBL" id="ANW97997.1"/>
    </source>
</evidence>
<feature type="transmembrane region" description="Helical" evidence="13">
    <location>
        <begin position="128"/>
        <end position="149"/>
    </location>
</feature>
<dbReference type="CDD" id="cd06158">
    <property type="entry name" value="S2P-M50_like_1"/>
    <property type="match status" value="1"/>
</dbReference>
<comment type="cofactor">
    <cofactor evidence="1">
        <name>Zn(2+)</name>
        <dbReference type="ChEBI" id="CHEBI:29105"/>
    </cofactor>
</comment>
<evidence type="ECO:0000256" key="9">
    <source>
        <dbReference type="ARBA" id="ARBA00022833"/>
    </source>
</evidence>
<proteinExistence type="inferred from homology"/>
<name>A0A1B1YB42_THEST</name>
<evidence type="ECO:0000256" key="13">
    <source>
        <dbReference type="SAM" id="Phobius"/>
    </source>
</evidence>
<dbReference type="Proteomes" id="UP000092971">
    <property type="component" value="Chromosome"/>
</dbReference>
<evidence type="ECO:0000256" key="8">
    <source>
        <dbReference type="ARBA" id="ARBA00022801"/>
    </source>
</evidence>